<proteinExistence type="inferred from homology"/>
<dbReference type="Pfam" id="PF13561">
    <property type="entry name" value="adh_short_C2"/>
    <property type="match status" value="1"/>
</dbReference>
<sequence>MNVSFDYSGKTVLVTGGTSGIGAATSLAFKRAGARVVACGFTPEEIAAARTNPDFAGIDVRALDVSDKAAVDALVGGLDALDVVVNSAGMIMRDAEHDPVMFDKVLDVNVSGGMRVSTAARPLLARSKGAIVFIASVMTVFGGPKQPAYSASKGAVRNLTMSLAAAYAADGIRVNAVAPGWIVTNLSKGARDNPDRHAQIMSRIPMGRWADPSEIADPILFLCSDAARYMTGTVMLVDGGYCTVG</sequence>
<reference evidence="3 4" key="1">
    <citation type="submission" date="2019-06" db="EMBL/GenBank/DDBJ databases">
        <title>Quisquiliibacterium sp. nov., isolated from a maize field.</title>
        <authorList>
            <person name="Lin S.-Y."/>
            <person name="Tsai C.-F."/>
            <person name="Young C.-C."/>
        </authorList>
    </citation>
    <scope>NUCLEOTIDE SEQUENCE [LARGE SCALE GENOMIC DNA]</scope>
    <source>
        <strain evidence="3 4">CC-CFT501</strain>
    </source>
</reference>
<dbReference type="PANTHER" id="PTHR42760">
    <property type="entry name" value="SHORT-CHAIN DEHYDROGENASES/REDUCTASES FAMILY MEMBER"/>
    <property type="match status" value="1"/>
</dbReference>
<keyword evidence="4" id="KW-1185">Reference proteome</keyword>
<evidence type="ECO:0000313" key="3">
    <source>
        <dbReference type="EMBL" id="TXL68382.1"/>
    </source>
</evidence>
<dbReference type="EMBL" id="VDUY01000001">
    <property type="protein sequence ID" value="TXL68382.1"/>
    <property type="molecule type" value="Genomic_DNA"/>
</dbReference>
<dbReference type="InterPro" id="IPR002347">
    <property type="entry name" value="SDR_fam"/>
</dbReference>
<dbReference type="AlphaFoldDB" id="A0A5C8P442"/>
<gene>
    <name evidence="3" type="ORF">FHP08_01455</name>
</gene>
<protein>
    <submittedName>
        <fullName evidence="3">SDR family oxidoreductase</fullName>
    </submittedName>
</protein>
<dbReference type="InterPro" id="IPR036291">
    <property type="entry name" value="NAD(P)-bd_dom_sf"/>
</dbReference>
<accession>A0A5C8P442</accession>
<evidence type="ECO:0000256" key="1">
    <source>
        <dbReference type="ARBA" id="ARBA00006484"/>
    </source>
</evidence>
<name>A0A5C8P442_9BURK</name>
<dbReference type="InterPro" id="IPR057326">
    <property type="entry name" value="KR_dom"/>
</dbReference>
<dbReference type="PANTHER" id="PTHR42760:SF40">
    <property type="entry name" value="3-OXOACYL-[ACYL-CARRIER-PROTEIN] REDUCTASE, CHLOROPLASTIC"/>
    <property type="match status" value="1"/>
</dbReference>
<dbReference type="FunFam" id="3.40.50.720:FF:000084">
    <property type="entry name" value="Short-chain dehydrogenase reductase"/>
    <property type="match status" value="1"/>
</dbReference>
<dbReference type="RefSeq" id="WP_147702523.1">
    <property type="nucleotide sequence ID" value="NZ_VDUY01000001.1"/>
</dbReference>
<dbReference type="SUPFAM" id="SSF51735">
    <property type="entry name" value="NAD(P)-binding Rossmann-fold domains"/>
    <property type="match status" value="1"/>
</dbReference>
<dbReference type="PRINTS" id="PR00080">
    <property type="entry name" value="SDRFAMILY"/>
</dbReference>
<dbReference type="OrthoDB" id="9806974at2"/>
<dbReference type="GO" id="GO:0030497">
    <property type="term" value="P:fatty acid elongation"/>
    <property type="evidence" value="ECO:0007669"/>
    <property type="project" value="TreeGrafter"/>
</dbReference>
<dbReference type="PRINTS" id="PR00081">
    <property type="entry name" value="GDHRDH"/>
</dbReference>
<dbReference type="InterPro" id="IPR020904">
    <property type="entry name" value="Sc_DH/Rdtase_CS"/>
</dbReference>
<dbReference type="Proteomes" id="UP000321548">
    <property type="component" value="Unassembled WGS sequence"/>
</dbReference>
<comment type="caution">
    <text evidence="3">The sequence shown here is derived from an EMBL/GenBank/DDBJ whole genome shotgun (WGS) entry which is preliminary data.</text>
</comment>
<dbReference type="Gene3D" id="3.40.50.720">
    <property type="entry name" value="NAD(P)-binding Rossmann-like Domain"/>
    <property type="match status" value="1"/>
</dbReference>
<evidence type="ECO:0000313" key="4">
    <source>
        <dbReference type="Proteomes" id="UP000321548"/>
    </source>
</evidence>
<comment type="similarity">
    <text evidence="1">Belongs to the short-chain dehydrogenases/reductases (SDR) family.</text>
</comment>
<dbReference type="SMART" id="SM00822">
    <property type="entry name" value="PKS_KR"/>
    <property type="match status" value="1"/>
</dbReference>
<organism evidence="3 4">
    <name type="scientific">Zeimonas arvi</name>
    <dbReference type="NCBI Taxonomy" id="2498847"/>
    <lineage>
        <taxon>Bacteria</taxon>
        <taxon>Pseudomonadati</taxon>
        <taxon>Pseudomonadota</taxon>
        <taxon>Betaproteobacteria</taxon>
        <taxon>Burkholderiales</taxon>
        <taxon>Burkholderiaceae</taxon>
        <taxon>Zeimonas</taxon>
    </lineage>
</organism>
<dbReference type="GO" id="GO:0016616">
    <property type="term" value="F:oxidoreductase activity, acting on the CH-OH group of donors, NAD or NADP as acceptor"/>
    <property type="evidence" value="ECO:0007669"/>
    <property type="project" value="UniProtKB-ARBA"/>
</dbReference>
<dbReference type="PROSITE" id="PS00061">
    <property type="entry name" value="ADH_SHORT"/>
    <property type="match status" value="1"/>
</dbReference>
<evidence type="ECO:0000259" key="2">
    <source>
        <dbReference type="SMART" id="SM00822"/>
    </source>
</evidence>
<feature type="domain" description="Ketoreductase" evidence="2">
    <location>
        <begin position="10"/>
        <end position="203"/>
    </location>
</feature>